<keyword evidence="4 5" id="KW-0472">Membrane</keyword>
<dbReference type="PANTHER" id="PTHR12308:SF73">
    <property type="entry name" value="ANOCTAMIN"/>
    <property type="match status" value="1"/>
</dbReference>
<dbReference type="PANTHER" id="PTHR12308">
    <property type="entry name" value="ANOCTAMIN"/>
    <property type="match status" value="1"/>
</dbReference>
<dbReference type="EMBL" id="CAJNDS010002650">
    <property type="protein sequence ID" value="CAE7556505.1"/>
    <property type="molecule type" value="Genomic_DNA"/>
</dbReference>
<comment type="subcellular location">
    <subcellularLocation>
        <location evidence="1">Membrane</location>
        <topology evidence="1">Multi-pass membrane protein</topology>
    </subcellularLocation>
</comment>
<evidence type="ECO:0000259" key="6">
    <source>
        <dbReference type="Pfam" id="PF04547"/>
    </source>
</evidence>
<feature type="transmembrane region" description="Helical" evidence="5">
    <location>
        <begin position="723"/>
        <end position="747"/>
    </location>
</feature>
<dbReference type="InterPro" id="IPR019400">
    <property type="entry name" value="Peptidase_C65_otubain"/>
</dbReference>
<dbReference type="OrthoDB" id="18915at2759"/>
<dbReference type="Proteomes" id="UP000604046">
    <property type="component" value="Unassembled WGS sequence"/>
</dbReference>
<protein>
    <submittedName>
        <fullName evidence="7">Ano10 protein</fullName>
    </submittedName>
</protein>
<evidence type="ECO:0000256" key="5">
    <source>
        <dbReference type="SAM" id="Phobius"/>
    </source>
</evidence>
<evidence type="ECO:0000256" key="4">
    <source>
        <dbReference type="ARBA" id="ARBA00023136"/>
    </source>
</evidence>
<feature type="transmembrane region" description="Helical" evidence="5">
    <location>
        <begin position="331"/>
        <end position="362"/>
    </location>
</feature>
<dbReference type="GO" id="GO:0016020">
    <property type="term" value="C:membrane"/>
    <property type="evidence" value="ECO:0007669"/>
    <property type="project" value="UniProtKB-SubCell"/>
</dbReference>
<evidence type="ECO:0000313" key="8">
    <source>
        <dbReference type="Proteomes" id="UP000604046"/>
    </source>
</evidence>
<dbReference type="Pfam" id="PF10275">
    <property type="entry name" value="Peptidase_C65"/>
    <property type="match status" value="1"/>
</dbReference>
<reference evidence="7" key="1">
    <citation type="submission" date="2021-02" db="EMBL/GenBank/DDBJ databases">
        <authorList>
            <person name="Dougan E. K."/>
            <person name="Rhodes N."/>
            <person name="Thang M."/>
            <person name="Chan C."/>
        </authorList>
    </citation>
    <scope>NUCLEOTIDE SEQUENCE</scope>
</reference>
<dbReference type="Gene3D" id="1.20.1300.20">
    <property type="entry name" value="Peptidase C65 Otubain, subdomain 2"/>
    <property type="match status" value="1"/>
</dbReference>
<dbReference type="InterPro" id="IPR038765">
    <property type="entry name" value="Papain-like_cys_pep_sf"/>
</dbReference>
<feature type="transmembrane region" description="Helical" evidence="5">
    <location>
        <begin position="442"/>
        <end position="464"/>
    </location>
</feature>
<feature type="transmembrane region" description="Helical" evidence="5">
    <location>
        <begin position="635"/>
        <end position="661"/>
    </location>
</feature>
<dbReference type="Pfam" id="PF04547">
    <property type="entry name" value="Anoctamin"/>
    <property type="match status" value="1"/>
</dbReference>
<feature type="transmembrane region" description="Helical" evidence="5">
    <location>
        <begin position="476"/>
        <end position="500"/>
    </location>
</feature>
<keyword evidence="2 5" id="KW-0812">Transmembrane</keyword>
<evidence type="ECO:0000256" key="1">
    <source>
        <dbReference type="ARBA" id="ARBA00004141"/>
    </source>
</evidence>
<sequence length="783" mass="89810">MAGNKERHAALAEHLKGALDFCMAAGYEKVAIEDFHEEFMASLDRLGLDGSATAEAVMEENSDYLVCWMRVLTSASLKQREEEFSGFLTAHSSVRQFCAQEVDPMNTEADHLQIIALSACLSVPVTVVYLDRSAGDAAAEHPFVGKLVAYVSRQKISLCLQSVLLAAIGLWKAKRNTVIHTLSDTGLVKCLAEIVAEMIRYQLELKPQYLSAFADYKNDYAGRRDMNYRDRCVVSHLYETHADKSKEGDYPQKDAIFRTVDRLRLIDHIVRSGDRSCAGIDVGQLLHDGDLIHYFPLHEQGKLQDMDKDWFKTFVIGRNIYKVRDYFGERIALYFLFMSHFIKWMILPTLIGCFCCVLDLFMQTPNNWTAAFLCVGVGLFSTTFIHFWRRKSNLYALKWGTFSMKKKPEPTRPEFYGVSRINPITSRVDRFYPWSERIWKVLFSYSVITVSLIALFFVVGILMVLRHIFHKNGGRITFQVINALIVELLNTLFTSLANWLTDRENHRSYSEHANHLLAKMVVFKFINCYVSLYYIAFLKAHSYLFGMPMTCVNDDCLNDLGSQLAIFMIMRLTVQNMIELGAPYAVMYYREYTEGNTFKTSLFTNPMTIMPDLSSPEKQSKKEDYDVYQDMDEVLILYGYTVLFVVACPWIPLITMISLVLECFMDQKKLVLLFRRPFPSPASNNEPWDTAFDVFGMIAMATNTAVVVFASNVFVNWSHHHKILLFLVVEHCMIAFRILMSTLFPAVPWEVRMLAMQQQVMVHRHLNLGGEEDDHETRASAAA</sequence>
<accession>A0A812TY50</accession>
<dbReference type="GO" id="GO:0005254">
    <property type="term" value="F:chloride channel activity"/>
    <property type="evidence" value="ECO:0007669"/>
    <property type="project" value="TreeGrafter"/>
</dbReference>
<dbReference type="SUPFAM" id="SSF54001">
    <property type="entry name" value="Cysteine proteinases"/>
    <property type="match status" value="1"/>
</dbReference>
<dbReference type="CDD" id="cd22749">
    <property type="entry name" value="Otubain_C65"/>
    <property type="match status" value="1"/>
</dbReference>
<keyword evidence="8" id="KW-1185">Reference proteome</keyword>
<feature type="transmembrane region" description="Helical" evidence="5">
    <location>
        <begin position="694"/>
        <end position="717"/>
    </location>
</feature>
<name>A0A812TY50_9DINO</name>
<comment type="caution">
    <text evidence="7">The sequence shown here is derived from an EMBL/GenBank/DDBJ whole genome shotgun (WGS) entry which is preliminary data.</text>
</comment>
<keyword evidence="3 5" id="KW-1133">Transmembrane helix</keyword>
<evidence type="ECO:0000256" key="2">
    <source>
        <dbReference type="ARBA" id="ARBA00022692"/>
    </source>
</evidence>
<gene>
    <name evidence="7" type="primary">ano10</name>
    <name evidence="7" type="ORF">SNAT2548_LOCUS31289</name>
</gene>
<feature type="transmembrane region" description="Helical" evidence="5">
    <location>
        <begin position="521"/>
        <end position="540"/>
    </location>
</feature>
<organism evidence="7 8">
    <name type="scientific">Symbiodinium natans</name>
    <dbReference type="NCBI Taxonomy" id="878477"/>
    <lineage>
        <taxon>Eukaryota</taxon>
        <taxon>Sar</taxon>
        <taxon>Alveolata</taxon>
        <taxon>Dinophyceae</taxon>
        <taxon>Suessiales</taxon>
        <taxon>Symbiodiniaceae</taxon>
        <taxon>Symbiodinium</taxon>
    </lineage>
</organism>
<evidence type="ECO:0000256" key="3">
    <source>
        <dbReference type="ARBA" id="ARBA00022989"/>
    </source>
</evidence>
<dbReference type="AlphaFoldDB" id="A0A812TY50"/>
<dbReference type="InterPro" id="IPR042467">
    <property type="entry name" value="Peptidase_C65_otubain_sub2"/>
</dbReference>
<feature type="domain" description="Anoctamin transmembrane" evidence="6">
    <location>
        <begin position="323"/>
        <end position="752"/>
    </location>
</feature>
<evidence type="ECO:0000313" key="7">
    <source>
        <dbReference type="EMBL" id="CAE7556505.1"/>
    </source>
</evidence>
<proteinExistence type="predicted"/>
<feature type="transmembrane region" description="Helical" evidence="5">
    <location>
        <begin position="368"/>
        <end position="388"/>
    </location>
</feature>
<dbReference type="InterPro" id="IPR049452">
    <property type="entry name" value="Anoctamin_TM"/>
</dbReference>
<dbReference type="InterPro" id="IPR007632">
    <property type="entry name" value="Anoctamin"/>
</dbReference>